<accession>A0AAF0V0V3</accession>
<sequence>MDATLLDNEMVNSRKRQEKPRILCKLDIEKTYDHVNWNFLLKKLKDMGFGSKWIGWINNCISNVKFSLLVNGNSEGFFLYHRGRCTTNNISGTTSGFYEQRARSVQCGIGEMWEESSPVKKMNNDTMEQVQSQQGWNLLYRRALNDCEIKEVAKLLEVLKDFLGDAKDYFGASKELEEEGKRKNGGSSNQHVDIGPYGKK</sequence>
<dbReference type="AlphaFoldDB" id="A0AAF0V0V3"/>
<proteinExistence type="predicted"/>
<gene>
    <name evidence="3" type="ORF">MTR67_048041</name>
</gene>
<feature type="domain" description="Reverse transcriptase" evidence="2">
    <location>
        <begin position="12"/>
        <end position="80"/>
    </location>
</feature>
<evidence type="ECO:0000313" key="4">
    <source>
        <dbReference type="Proteomes" id="UP001234989"/>
    </source>
</evidence>
<evidence type="ECO:0000313" key="3">
    <source>
        <dbReference type="EMBL" id="WMV54656.1"/>
    </source>
</evidence>
<feature type="region of interest" description="Disordered" evidence="1">
    <location>
        <begin position="176"/>
        <end position="200"/>
    </location>
</feature>
<keyword evidence="4" id="KW-1185">Reference proteome</keyword>
<organism evidence="3 4">
    <name type="scientific">Solanum verrucosum</name>
    <dbReference type="NCBI Taxonomy" id="315347"/>
    <lineage>
        <taxon>Eukaryota</taxon>
        <taxon>Viridiplantae</taxon>
        <taxon>Streptophyta</taxon>
        <taxon>Embryophyta</taxon>
        <taxon>Tracheophyta</taxon>
        <taxon>Spermatophyta</taxon>
        <taxon>Magnoliopsida</taxon>
        <taxon>eudicotyledons</taxon>
        <taxon>Gunneridae</taxon>
        <taxon>Pentapetalae</taxon>
        <taxon>asterids</taxon>
        <taxon>lamiids</taxon>
        <taxon>Solanales</taxon>
        <taxon>Solanaceae</taxon>
        <taxon>Solanoideae</taxon>
        <taxon>Solaneae</taxon>
        <taxon>Solanum</taxon>
    </lineage>
</organism>
<evidence type="ECO:0000259" key="2">
    <source>
        <dbReference type="Pfam" id="PF00078"/>
    </source>
</evidence>
<dbReference type="InterPro" id="IPR000477">
    <property type="entry name" value="RT_dom"/>
</dbReference>
<reference evidence="3" key="1">
    <citation type="submission" date="2023-08" db="EMBL/GenBank/DDBJ databases">
        <title>A de novo genome assembly of Solanum verrucosum Schlechtendal, a Mexican diploid species geographically isolated from the other diploid A-genome species in potato relatives.</title>
        <authorList>
            <person name="Hosaka K."/>
        </authorList>
    </citation>
    <scope>NUCLEOTIDE SEQUENCE</scope>
    <source>
        <tissue evidence="3">Young leaves</tissue>
    </source>
</reference>
<protein>
    <recommendedName>
        <fullName evidence="2">Reverse transcriptase domain-containing protein</fullName>
    </recommendedName>
</protein>
<name>A0AAF0V0V3_SOLVR</name>
<dbReference type="Proteomes" id="UP001234989">
    <property type="component" value="Chromosome 11"/>
</dbReference>
<dbReference type="Pfam" id="PF00078">
    <property type="entry name" value="RVT_1"/>
    <property type="match status" value="1"/>
</dbReference>
<evidence type="ECO:0000256" key="1">
    <source>
        <dbReference type="SAM" id="MobiDB-lite"/>
    </source>
</evidence>
<dbReference type="EMBL" id="CP133622">
    <property type="protein sequence ID" value="WMV54656.1"/>
    <property type="molecule type" value="Genomic_DNA"/>
</dbReference>